<feature type="domain" description="Peptidoglycan binding-like" evidence="9">
    <location>
        <begin position="965"/>
        <end position="1020"/>
    </location>
</feature>
<dbReference type="InterPro" id="IPR013783">
    <property type="entry name" value="Ig-like_fold"/>
</dbReference>
<dbReference type="Pfam" id="PF01471">
    <property type="entry name" value="PG_binding_1"/>
    <property type="match status" value="6"/>
</dbReference>
<feature type="domain" description="Peptidoglycan binding-like" evidence="9">
    <location>
        <begin position="894"/>
        <end position="949"/>
    </location>
</feature>
<feature type="domain" description="Peptidoglycan binding-like" evidence="9">
    <location>
        <begin position="823"/>
        <end position="879"/>
    </location>
</feature>
<feature type="active site" description="Charge relay system" evidence="5 6">
    <location>
        <position position="425"/>
    </location>
</feature>
<dbReference type="Gene3D" id="3.40.50.200">
    <property type="entry name" value="Peptidase S8/S53 domain"/>
    <property type="match status" value="1"/>
</dbReference>
<dbReference type="Pfam" id="PF05922">
    <property type="entry name" value="Inhibitor_I9"/>
    <property type="match status" value="1"/>
</dbReference>
<feature type="active site" description="Charge relay system" evidence="5 6">
    <location>
        <position position="251"/>
    </location>
</feature>
<feature type="domain" description="Peptidoglycan binding-like" evidence="9">
    <location>
        <begin position="1177"/>
        <end position="1234"/>
    </location>
</feature>
<evidence type="ECO:0000256" key="4">
    <source>
        <dbReference type="ARBA" id="ARBA00022825"/>
    </source>
</evidence>
<accession>A0A323TBB8</accession>
<evidence type="ECO:0000256" key="6">
    <source>
        <dbReference type="PROSITE-ProRule" id="PRU01240"/>
    </source>
</evidence>
<dbReference type="Proteomes" id="UP000248214">
    <property type="component" value="Unassembled WGS sequence"/>
</dbReference>
<evidence type="ECO:0000313" key="11">
    <source>
        <dbReference type="EMBL" id="PYZ92551.1"/>
    </source>
</evidence>
<dbReference type="InterPro" id="IPR034213">
    <property type="entry name" value="S8_Vpr-like"/>
</dbReference>
<dbReference type="InterPro" id="IPR023828">
    <property type="entry name" value="Peptidase_S8_Ser-AS"/>
</dbReference>
<feature type="domain" description="Inhibitor I9" evidence="10">
    <location>
        <begin position="103"/>
        <end position="173"/>
    </location>
</feature>
<dbReference type="SUPFAM" id="SSF52743">
    <property type="entry name" value="Subtilisin-like"/>
    <property type="match status" value="1"/>
</dbReference>
<comment type="similarity">
    <text evidence="1 6 7">Belongs to the peptidase S8 family.</text>
</comment>
<dbReference type="InterPro" id="IPR002477">
    <property type="entry name" value="Peptidoglycan-bd-like"/>
</dbReference>
<dbReference type="GO" id="GO:0006508">
    <property type="term" value="P:proteolysis"/>
    <property type="evidence" value="ECO:0007669"/>
    <property type="project" value="UniProtKB-KW"/>
</dbReference>
<feature type="domain" description="Peptidase S8/S53" evidence="8">
    <location>
        <begin position="203"/>
        <end position="467"/>
    </location>
</feature>
<dbReference type="InterPro" id="IPR015500">
    <property type="entry name" value="Peptidase_S8_subtilisin-rel"/>
</dbReference>
<evidence type="ECO:0000256" key="3">
    <source>
        <dbReference type="ARBA" id="ARBA00022801"/>
    </source>
</evidence>
<evidence type="ECO:0000256" key="2">
    <source>
        <dbReference type="ARBA" id="ARBA00022670"/>
    </source>
</evidence>
<keyword evidence="3 6" id="KW-0378">Hydrolase</keyword>
<dbReference type="PANTHER" id="PTHR43806">
    <property type="entry name" value="PEPTIDASE S8"/>
    <property type="match status" value="1"/>
</dbReference>
<evidence type="ECO:0000256" key="5">
    <source>
        <dbReference type="PIRSR" id="PIRSR615500-1"/>
    </source>
</evidence>
<dbReference type="PROSITE" id="PS00137">
    <property type="entry name" value="SUBTILASE_HIS"/>
    <property type="match status" value="1"/>
</dbReference>
<dbReference type="InterPro" id="IPR050131">
    <property type="entry name" value="Peptidase_S8_subtilisin-like"/>
</dbReference>
<dbReference type="AlphaFoldDB" id="A0A323TBB8"/>
<evidence type="ECO:0000256" key="1">
    <source>
        <dbReference type="ARBA" id="ARBA00011073"/>
    </source>
</evidence>
<reference evidence="11 12" key="1">
    <citation type="submission" date="2017-10" db="EMBL/GenBank/DDBJ databases">
        <title>Bacillus sp. nov., a halophilic bacterium isolated from a Keqin Lake.</title>
        <authorList>
            <person name="Wang H."/>
        </authorList>
    </citation>
    <scope>NUCLEOTIDE SEQUENCE [LARGE SCALE GENOMIC DNA]</scope>
    <source>
        <strain evidence="11 12">KQ-12</strain>
    </source>
</reference>
<dbReference type="InterPro" id="IPR023827">
    <property type="entry name" value="Peptidase_S8_Asp-AS"/>
</dbReference>
<dbReference type="InterPro" id="IPR036852">
    <property type="entry name" value="Peptidase_S8/S53_dom_sf"/>
</dbReference>
<dbReference type="PROSITE" id="PS51892">
    <property type="entry name" value="SUBTILASE"/>
    <property type="match status" value="1"/>
</dbReference>
<name>A0A323TBB8_9BACI</name>
<keyword evidence="2 6" id="KW-0645">Protease</keyword>
<dbReference type="Gene3D" id="1.10.101.10">
    <property type="entry name" value="PGBD-like superfamily/PGBD"/>
    <property type="match status" value="6"/>
</dbReference>
<dbReference type="InterPro" id="IPR022398">
    <property type="entry name" value="Peptidase_S8_His-AS"/>
</dbReference>
<evidence type="ECO:0000259" key="10">
    <source>
        <dbReference type="Pfam" id="PF05922"/>
    </source>
</evidence>
<keyword evidence="4 6" id="KW-0720">Serine protease</keyword>
<evidence type="ECO:0000259" key="8">
    <source>
        <dbReference type="Pfam" id="PF00082"/>
    </source>
</evidence>
<dbReference type="InterPro" id="IPR000209">
    <property type="entry name" value="Peptidase_S8/S53_dom"/>
</dbReference>
<dbReference type="InterPro" id="IPR036365">
    <property type="entry name" value="PGBD-like_sf"/>
</dbReference>
<dbReference type="SUPFAM" id="SSF47090">
    <property type="entry name" value="PGBD-like"/>
    <property type="match status" value="6"/>
</dbReference>
<feature type="domain" description="Peptidoglycan binding-like" evidence="9">
    <location>
        <begin position="1036"/>
        <end position="1092"/>
    </location>
</feature>
<evidence type="ECO:0008006" key="13">
    <source>
        <dbReference type="Google" id="ProtNLM"/>
    </source>
</evidence>
<dbReference type="PROSITE" id="PS00136">
    <property type="entry name" value="SUBTILASE_ASP"/>
    <property type="match status" value="1"/>
</dbReference>
<dbReference type="Pfam" id="PF00082">
    <property type="entry name" value="Peptidase_S8"/>
    <property type="match status" value="1"/>
</dbReference>
<dbReference type="GO" id="GO:0004252">
    <property type="term" value="F:serine-type endopeptidase activity"/>
    <property type="evidence" value="ECO:0007669"/>
    <property type="project" value="UniProtKB-UniRule"/>
</dbReference>
<dbReference type="PRINTS" id="PR00723">
    <property type="entry name" value="SUBTILISIN"/>
</dbReference>
<dbReference type="CDD" id="cd07474">
    <property type="entry name" value="Peptidases_S8_subtilisin_Vpr-like"/>
    <property type="match status" value="1"/>
</dbReference>
<dbReference type="PANTHER" id="PTHR43806:SF65">
    <property type="entry name" value="SERINE PROTEASE APRX"/>
    <property type="match status" value="1"/>
</dbReference>
<dbReference type="PROSITE" id="PS00138">
    <property type="entry name" value="SUBTILASE_SER"/>
    <property type="match status" value="1"/>
</dbReference>
<evidence type="ECO:0000313" key="12">
    <source>
        <dbReference type="Proteomes" id="UP000248214"/>
    </source>
</evidence>
<proteinExistence type="inferred from homology"/>
<sequence>MNSCFFLSLLCENSGSRWGQMKVLSSATRKVILGMFVFMLITSMIAPGSFTEVKANEQQDQSEEPYIDPNIQAASTDQVDIIVELSAEPIAAKKSEAEENNVMFQSASVEQELETEAEAFISFLDEQQLDYEEIHRYEEVFNGFSLTLSEEDVASLEHFESTKGIYLDQIYEITTEEIVDANASSEHTASLGVDELWEQGLTGAGVKIGVIDTGIDYEHPDLKDAYKGGANFVNDGRQTPLEGYDFVTSTHGTNVSGIIAGNGRVKGVAYDADLYVYRALDIDNRGKTGHILKGIEQATKDDMDILNLSLGRNENESDTPLTRGINNAVKNGTVVVVSSGNEGRSGAKSIGDPGTAALAITVGASHNVNGQESIAPFSSRGPVHETYDIKPDLVAPGVSIYSTSSLAKTSPANYNHAYNYYSGTSMSAPFITGMAALLLEENRERTPAEIKARLMNTAMEVPGYSVNDTGSGRVQGEQASTTPVFATFTDVNDYLNEGKVNQLHHETGSLNFGQVTMGGDFRETRSMQVTNTSAASVDYQMSWDVHGPGESVSLDMPESITVEGNQVTEIPVSLVSTDVTEAGYYEGFILLESDQHPSLRIPFGVEVDVASNPIETLSIEPSIFNEDRNETIVHFQGNGQATSSKLELLDKETGAALGLIHEEQGGPEASSFSWDLTYTSDANEQQEKITDGDYVIQYTVYTSPAQSFSKQAAFMVYSETPEISIHETEVASNDISGQVASYFADIGEAAEGIQGNYSLANETGTYRTGSLRFSDDGQFSLRDKLRIGESTLTIEATDKAGNQASVDFTIIFTDSSYQLGDESQGVKRLKERMAELGFDPDEQPDEFFGEKTEAMLVELQNYYSIPATGIADDETKNKMAEILSTVFKDRNEDDRIVELKQRITGLGFGNFPENPSNVYGRVTANVVKEFQSYYDLRENGIVDEVTLAVIDDLWERSLKDGDDKGEVTELKQNLSALGFGNFPTNPSPRYGRVTSGVVSDFQEHYGLHVSGTANPITLTKISELMSDVYEDGDDLPEIADFKQKLTMLGYGNFPANPSPRYGPVTSNVVKEFQADQGLDVTGTADRLTRAKMDELLVVVYDNRDDAGGIQTLKQQLTFLGFGNFPETPSTRYGPVTARVVEDFQAYYGLGVTGVVNVQTLNILEKNVQTPFQNNESNAKIRELKIQLTSLGFGNFPANPSENYGPVTAAVVKEFQRSHGLMENGIGDSRTMKKLYE</sequence>
<dbReference type="InterPro" id="IPR036366">
    <property type="entry name" value="PGBDSf"/>
</dbReference>
<dbReference type="Gene3D" id="2.60.40.10">
    <property type="entry name" value="Immunoglobulins"/>
    <property type="match status" value="1"/>
</dbReference>
<protein>
    <recommendedName>
        <fullName evidence="13">Peptidase S8</fullName>
    </recommendedName>
</protein>
<feature type="domain" description="Peptidoglycan binding-like" evidence="9">
    <location>
        <begin position="1108"/>
        <end position="1163"/>
    </location>
</feature>
<dbReference type="InterPro" id="IPR010259">
    <property type="entry name" value="S8pro/Inhibitor_I9"/>
</dbReference>
<feature type="active site" description="Charge relay system" evidence="5 6">
    <location>
        <position position="212"/>
    </location>
</feature>
<gene>
    <name evidence="11" type="ORF">CR194_12845</name>
</gene>
<organism evidence="11 12">
    <name type="scientific">Salipaludibacillus keqinensis</name>
    <dbReference type="NCBI Taxonomy" id="2045207"/>
    <lineage>
        <taxon>Bacteria</taxon>
        <taxon>Bacillati</taxon>
        <taxon>Bacillota</taxon>
        <taxon>Bacilli</taxon>
        <taxon>Bacillales</taxon>
        <taxon>Bacillaceae</taxon>
    </lineage>
</organism>
<comment type="caution">
    <text evidence="11">The sequence shown here is derived from an EMBL/GenBank/DDBJ whole genome shotgun (WGS) entry which is preliminary data.</text>
</comment>
<evidence type="ECO:0000259" key="9">
    <source>
        <dbReference type="Pfam" id="PF01471"/>
    </source>
</evidence>
<keyword evidence="12" id="KW-1185">Reference proteome</keyword>
<dbReference type="EMBL" id="PDOD01000003">
    <property type="protein sequence ID" value="PYZ92551.1"/>
    <property type="molecule type" value="Genomic_DNA"/>
</dbReference>
<evidence type="ECO:0000256" key="7">
    <source>
        <dbReference type="RuleBase" id="RU003355"/>
    </source>
</evidence>